<proteinExistence type="inferred from homology"/>
<evidence type="ECO:0000256" key="6">
    <source>
        <dbReference type="ARBA" id="ARBA00022679"/>
    </source>
</evidence>
<evidence type="ECO:0000256" key="11">
    <source>
        <dbReference type="RuleBase" id="RU365103"/>
    </source>
</evidence>
<dbReference type="OrthoDB" id="9789797at2"/>
<dbReference type="EMBL" id="VNIB01000001">
    <property type="protein sequence ID" value="TYP00045.1"/>
    <property type="molecule type" value="Genomic_DNA"/>
</dbReference>
<dbReference type="RefSeq" id="WP_148894234.1">
    <property type="nucleotide sequence ID" value="NZ_VNIB01000001.1"/>
</dbReference>
<evidence type="ECO:0000256" key="9">
    <source>
        <dbReference type="PIRSR" id="PIRSR639901-1"/>
    </source>
</evidence>
<keyword evidence="11" id="KW-0472">Membrane</keyword>
<comment type="function">
    <text evidence="11">Involved in lipopolysaccharide (LPS) biosynthesis. Catalyzes the transfer of 3-deoxy-D-manno-octulosonate (Kdo) residue(s) from CMP-Kdo to lipid IV(A), the tetraacyldisaccharide-1,4'-bisphosphate precursor of lipid A.</text>
</comment>
<dbReference type="GO" id="GO:0009244">
    <property type="term" value="P:lipopolysaccharide core region biosynthetic process"/>
    <property type="evidence" value="ECO:0007669"/>
    <property type="project" value="UniProtKB-UniRule"/>
</dbReference>
<sequence>MVYLLYDLILLLAAIVLTPYYLWRGLKYGKSRRGIRERLGRFAPESLRRITGRKVIWVHAVSVGETRAVVPLLRELKKGYPEHALVLTNVTETGRSVAAGLDCVDLCLFFPFDLSWVVRRVLRRLDPEIIILVETELWPNLVRQAHARNVPVALVNGRISDRSFPRYRRVRPLLAPLLKKIVLFGMQTELDAERVRRLGAPPERIRVTGNLKFDMAVPEIGDGELARFRSLLGLAPEAPVLVAGSTHQGEEELLLQAFEVCRAAHPALRLVLVPRHPERAAEVGELVRSRGFVPVLRSQCPQNAAGEGVPVVIGDTLGEMLRFYALADIVFVGGSLVPIGGHNILEASLLKKAVLFGPHMNNFKEIAQLVLFAAGGRQVDDLDELVAALTDLFGDREQRERMGRAGHALIERHAGATARTRSCLDDLLGSGR</sequence>
<feature type="site" description="Transition state stabilizer" evidence="10">
    <location>
        <position position="212"/>
    </location>
</feature>
<feature type="site" description="Transition state stabilizer" evidence="10">
    <location>
        <position position="134"/>
    </location>
</feature>
<dbReference type="PANTHER" id="PTHR42755:SF1">
    <property type="entry name" value="3-DEOXY-D-MANNO-OCTULOSONIC ACID TRANSFERASE, MITOCHONDRIAL-RELATED"/>
    <property type="match status" value="1"/>
</dbReference>
<comment type="subcellular location">
    <subcellularLocation>
        <location evidence="1">Cell inner membrane</location>
        <topology evidence="1">Single-pass membrane protein</topology>
        <orientation evidence="1">Cytoplasmic side</orientation>
    </subcellularLocation>
    <subcellularLocation>
        <location evidence="11">Cell membrane</location>
    </subcellularLocation>
</comment>
<evidence type="ECO:0000256" key="7">
    <source>
        <dbReference type="ARBA" id="ARBA00031445"/>
    </source>
</evidence>
<evidence type="ECO:0000313" key="13">
    <source>
        <dbReference type="EMBL" id="TYP00045.1"/>
    </source>
</evidence>
<name>A0A5D3WNE6_9BACT</name>
<dbReference type="GO" id="GO:0009245">
    <property type="term" value="P:lipid A biosynthetic process"/>
    <property type="evidence" value="ECO:0007669"/>
    <property type="project" value="TreeGrafter"/>
</dbReference>
<reference evidence="13 14" key="1">
    <citation type="submission" date="2019-07" db="EMBL/GenBank/DDBJ databases">
        <title>Genomic Encyclopedia of Type Strains, Phase IV (KMG-IV): sequencing the most valuable type-strain genomes for metagenomic binning, comparative biology and taxonomic classification.</title>
        <authorList>
            <person name="Goeker M."/>
        </authorList>
    </citation>
    <scope>NUCLEOTIDE SEQUENCE [LARGE SCALE GENOMIC DNA]</scope>
    <source>
        <strain evidence="13 14">SS015</strain>
    </source>
</reference>
<dbReference type="UniPathway" id="UPA00958"/>
<evidence type="ECO:0000256" key="8">
    <source>
        <dbReference type="ARBA" id="ARBA00049183"/>
    </source>
</evidence>
<gene>
    <name evidence="13" type="ORF">EDC39_101205</name>
</gene>
<evidence type="ECO:0000256" key="5">
    <source>
        <dbReference type="ARBA" id="ARBA00019077"/>
    </source>
</evidence>
<keyword evidence="11" id="KW-0812">Transmembrane</keyword>
<dbReference type="InterPro" id="IPR039901">
    <property type="entry name" value="Kdotransferase"/>
</dbReference>
<feature type="transmembrane region" description="Helical" evidence="11">
    <location>
        <begin position="6"/>
        <end position="23"/>
    </location>
</feature>
<dbReference type="FunFam" id="3.40.50.2000:FF:000032">
    <property type="entry name" value="3-deoxy-D-manno-octulosonic acid transferase"/>
    <property type="match status" value="1"/>
</dbReference>
<dbReference type="PANTHER" id="PTHR42755">
    <property type="entry name" value="3-DEOXY-MANNO-OCTULOSONATE CYTIDYLYLTRANSFERASE"/>
    <property type="match status" value="1"/>
</dbReference>
<dbReference type="Gene3D" id="3.40.50.11720">
    <property type="entry name" value="3-Deoxy-D-manno-octulosonic-acid transferase, N-terminal domain"/>
    <property type="match status" value="1"/>
</dbReference>
<evidence type="ECO:0000313" key="14">
    <source>
        <dbReference type="Proteomes" id="UP000324159"/>
    </source>
</evidence>
<keyword evidence="6 11" id="KW-0808">Transferase</keyword>
<dbReference type="EC" id="2.4.99.12" evidence="4 11"/>
<evidence type="ECO:0000256" key="10">
    <source>
        <dbReference type="PIRSR" id="PIRSR639901-2"/>
    </source>
</evidence>
<dbReference type="Gene3D" id="3.40.50.2000">
    <property type="entry name" value="Glycogen Phosphorylase B"/>
    <property type="match status" value="1"/>
</dbReference>
<feature type="domain" description="3-deoxy-D-manno-octulosonic-acid transferase N-terminal" evidence="12">
    <location>
        <begin position="34"/>
        <end position="215"/>
    </location>
</feature>
<evidence type="ECO:0000256" key="4">
    <source>
        <dbReference type="ARBA" id="ARBA00012621"/>
    </source>
</evidence>
<dbReference type="Pfam" id="PF04413">
    <property type="entry name" value="Glycos_transf_N"/>
    <property type="match status" value="1"/>
</dbReference>
<dbReference type="FunFam" id="3.40.50.11720:FF:000001">
    <property type="entry name" value="3-deoxy-D-manno-octulosonic acid transferase"/>
    <property type="match status" value="1"/>
</dbReference>
<keyword evidence="11" id="KW-1133">Transmembrane helix</keyword>
<accession>A0A5D3WNE6</accession>
<dbReference type="InterPro" id="IPR038107">
    <property type="entry name" value="Glycos_transf_N_sf"/>
</dbReference>
<feature type="active site" description="Proton acceptor" evidence="9">
    <location>
        <position position="65"/>
    </location>
</feature>
<comment type="similarity">
    <text evidence="3">Belongs to the glycosyltransferase group 1 family. Glycosyltransferase 30 subfamily.</text>
</comment>
<dbReference type="GO" id="GO:0005886">
    <property type="term" value="C:plasma membrane"/>
    <property type="evidence" value="ECO:0007669"/>
    <property type="project" value="UniProtKB-SubCell"/>
</dbReference>
<keyword evidence="11" id="KW-1003">Cell membrane</keyword>
<protein>
    <recommendedName>
        <fullName evidence="5 11">3-deoxy-D-manno-octulosonic acid transferase</fullName>
        <shortName evidence="11">Kdo transferase</shortName>
        <ecNumber evidence="4 11">2.4.99.12</ecNumber>
    </recommendedName>
    <alternativeName>
        <fullName evidence="7 11">Lipid IV(A) 3-deoxy-D-manno-octulosonic acid transferase</fullName>
    </alternativeName>
</protein>
<comment type="caution">
    <text evidence="13">The sequence shown here is derived from an EMBL/GenBank/DDBJ whole genome shotgun (WGS) entry which is preliminary data.</text>
</comment>
<comment type="pathway">
    <text evidence="2 11">Bacterial outer membrane biogenesis; LPS core biosynthesis.</text>
</comment>
<dbReference type="SUPFAM" id="SSF53756">
    <property type="entry name" value="UDP-Glycosyltransferase/glycogen phosphorylase"/>
    <property type="match status" value="1"/>
</dbReference>
<comment type="catalytic activity">
    <reaction evidence="8 11">
        <text>lipid IVA (E. coli) + CMP-3-deoxy-beta-D-manno-octulosonate = alpha-Kdo-(2-&gt;6)-lipid IVA (E. coli) + CMP + H(+)</text>
        <dbReference type="Rhea" id="RHEA:28066"/>
        <dbReference type="ChEBI" id="CHEBI:15378"/>
        <dbReference type="ChEBI" id="CHEBI:58603"/>
        <dbReference type="ChEBI" id="CHEBI:60364"/>
        <dbReference type="ChEBI" id="CHEBI:60377"/>
        <dbReference type="ChEBI" id="CHEBI:85987"/>
        <dbReference type="EC" id="2.4.99.12"/>
    </reaction>
</comment>
<evidence type="ECO:0000259" key="12">
    <source>
        <dbReference type="Pfam" id="PF04413"/>
    </source>
</evidence>
<evidence type="ECO:0000256" key="3">
    <source>
        <dbReference type="ARBA" id="ARBA00006380"/>
    </source>
</evidence>
<evidence type="ECO:0000256" key="2">
    <source>
        <dbReference type="ARBA" id="ARBA00004713"/>
    </source>
</evidence>
<evidence type="ECO:0000256" key="1">
    <source>
        <dbReference type="ARBA" id="ARBA00004388"/>
    </source>
</evidence>
<organism evidence="13 14">
    <name type="scientific">Geothermobacter ehrlichii</name>
    <dbReference type="NCBI Taxonomy" id="213224"/>
    <lineage>
        <taxon>Bacteria</taxon>
        <taxon>Pseudomonadati</taxon>
        <taxon>Thermodesulfobacteriota</taxon>
        <taxon>Desulfuromonadia</taxon>
        <taxon>Desulfuromonadales</taxon>
        <taxon>Geothermobacteraceae</taxon>
        <taxon>Geothermobacter</taxon>
    </lineage>
</organism>
<dbReference type="InterPro" id="IPR007507">
    <property type="entry name" value="Glycos_transf_N"/>
</dbReference>
<dbReference type="Proteomes" id="UP000324159">
    <property type="component" value="Unassembled WGS sequence"/>
</dbReference>
<keyword evidence="11" id="KW-0448">Lipopolysaccharide biosynthesis</keyword>
<dbReference type="AlphaFoldDB" id="A0A5D3WNE6"/>
<dbReference type="GO" id="GO:0043842">
    <property type="term" value="F:Kdo transferase activity"/>
    <property type="evidence" value="ECO:0007669"/>
    <property type="project" value="UniProtKB-EC"/>
</dbReference>
<keyword evidence="14" id="KW-1185">Reference proteome</keyword>